<organism evidence="1 2">
    <name type="scientific">Fictibacillus nanhaiensis</name>
    <dbReference type="NCBI Taxonomy" id="742169"/>
    <lineage>
        <taxon>Bacteria</taxon>
        <taxon>Bacillati</taxon>
        <taxon>Bacillota</taxon>
        <taxon>Bacilli</taxon>
        <taxon>Bacillales</taxon>
        <taxon>Fictibacillaceae</taxon>
        <taxon>Fictibacillus</taxon>
    </lineage>
</organism>
<evidence type="ECO:0000313" key="2">
    <source>
        <dbReference type="Proteomes" id="UP001296923"/>
    </source>
</evidence>
<dbReference type="EMBL" id="JAFHKR010000039">
    <property type="protein sequence ID" value="MBN3555603.1"/>
    <property type="molecule type" value="Genomic_DNA"/>
</dbReference>
<comment type="caution">
    <text evidence="1">The sequence shown here is derived from an EMBL/GenBank/DDBJ whole genome shotgun (WGS) entry which is preliminary data.</text>
</comment>
<sequence>MRKISILALLYVFAFTSLFPNYNMENLFSPPQNDVYELSSATLDESKIIGEYPTKSKKLKKSVKAVYADNQILFEESHDDYVFPSYSQVNNKIVRLTPYQFQSNYL</sequence>
<proteinExistence type="predicted"/>
<gene>
    <name evidence="1" type="ORF">JYA63_15100</name>
</gene>
<keyword evidence="2" id="KW-1185">Reference proteome</keyword>
<accession>A0ABS2ZTL6</accession>
<reference evidence="1 2" key="1">
    <citation type="submission" date="2021-01" db="EMBL/GenBank/DDBJ databases">
        <title>Genome Sequencing of Type Strains.</title>
        <authorList>
            <person name="Lemaire J.F."/>
            <person name="Inderbitzin P."/>
            <person name="Collins S.B."/>
            <person name="Wespe N."/>
            <person name="Knight-Connoni V."/>
        </authorList>
    </citation>
    <scope>NUCLEOTIDE SEQUENCE [LARGE SCALE GENOMIC DNA]</scope>
    <source>
        <strain evidence="1 2">DSM 23009</strain>
    </source>
</reference>
<evidence type="ECO:0000313" key="1">
    <source>
        <dbReference type="EMBL" id="MBN3555603.1"/>
    </source>
</evidence>
<dbReference type="Proteomes" id="UP001296923">
    <property type="component" value="Unassembled WGS sequence"/>
</dbReference>
<name>A0ABS2ZTL6_9BACL</name>
<dbReference type="RefSeq" id="WP_205726406.1">
    <property type="nucleotide sequence ID" value="NZ_JAFHKR010000039.1"/>
</dbReference>
<protein>
    <submittedName>
        <fullName evidence="1">Uncharacterized protein</fullName>
    </submittedName>
</protein>